<evidence type="ECO:0000259" key="6">
    <source>
        <dbReference type="PROSITE" id="PS50157"/>
    </source>
</evidence>
<proteinExistence type="inferred from homology"/>
<feature type="compositionally biased region" description="Basic and acidic residues" evidence="5">
    <location>
        <begin position="35"/>
        <end position="46"/>
    </location>
</feature>
<keyword evidence="8" id="KW-1185">Reference proteome</keyword>
<keyword evidence="4" id="KW-0479">Metal-binding</keyword>
<comment type="subcellular location">
    <subcellularLocation>
        <location evidence="1">Nucleus</location>
    </subcellularLocation>
</comment>
<evidence type="ECO:0000313" key="7">
    <source>
        <dbReference type="EMBL" id="CAK9008875.1"/>
    </source>
</evidence>
<dbReference type="Pfam" id="PF04959">
    <property type="entry name" value="ARS2"/>
    <property type="match status" value="1"/>
</dbReference>
<dbReference type="Proteomes" id="UP001642484">
    <property type="component" value="Unassembled WGS sequence"/>
</dbReference>
<keyword evidence="4" id="KW-0862">Zinc</keyword>
<reference evidence="7 8" key="1">
    <citation type="submission" date="2024-02" db="EMBL/GenBank/DDBJ databases">
        <authorList>
            <person name="Chen Y."/>
            <person name="Shah S."/>
            <person name="Dougan E. K."/>
            <person name="Thang M."/>
            <person name="Chan C."/>
        </authorList>
    </citation>
    <scope>NUCLEOTIDE SEQUENCE [LARGE SCALE GENOMIC DNA]</scope>
</reference>
<evidence type="ECO:0000313" key="8">
    <source>
        <dbReference type="Proteomes" id="UP001642484"/>
    </source>
</evidence>
<dbReference type="InterPro" id="IPR039727">
    <property type="entry name" value="SE/Ars2"/>
</dbReference>
<evidence type="ECO:0000256" key="3">
    <source>
        <dbReference type="ARBA" id="ARBA00023242"/>
    </source>
</evidence>
<dbReference type="PANTHER" id="PTHR13165:SF0">
    <property type="entry name" value="SERRATE RNA EFFECTOR MOLECULE HOMOLOG"/>
    <property type="match status" value="1"/>
</dbReference>
<feature type="compositionally biased region" description="Basic residues" evidence="5">
    <location>
        <begin position="128"/>
        <end position="156"/>
    </location>
</feature>
<feature type="domain" description="C2H2-type" evidence="6">
    <location>
        <begin position="582"/>
        <end position="610"/>
    </location>
</feature>
<name>A0ABP0J3D9_9DINO</name>
<keyword evidence="3" id="KW-0539">Nucleus</keyword>
<accession>A0ABP0J3D9</accession>
<dbReference type="PROSITE" id="PS50157">
    <property type="entry name" value="ZINC_FINGER_C2H2_2"/>
    <property type="match status" value="1"/>
</dbReference>
<dbReference type="InterPro" id="IPR013087">
    <property type="entry name" value="Znf_C2H2_type"/>
</dbReference>
<feature type="compositionally biased region" description="Acidic residues" evidence="5">
    <location>
        <begin position="24"/>
        <end position="34"/>
    </location>
</feature>
<sequence>MSDSPASADVVEKVEQDTAVPDETSVESEDVSEKDDEKSESKESAKQSRSPSAASLGKCSRSRSPLAVPKNKKREIICWHGRACSRVDCWFKHPDGREIDDNPMLRKRDGKGKSSGKGQPQGGPPCSFRRRPRSPSRRSRRSRRGRRHHRRSRRSSSSRAQRWQSPLRRRRRSRSRSARSASKTEGPRRRETPEVESKDAKTTDAKSLKENVKAVKDPATEIGAPPHRMDFREFMLRQCDAGACPETCVAAFKTYCQEFAQREFDRLKNTGLCLDLYHPVSQLRSYEWRQSMAQQRAQSFLAELREGKYKDLSLRLAQPNGEATCPVAGHQQAPEFAFDANIGTLMISGLPCAVSVWEVVEALQDSGGFAEAAWSAPSADLSRTFYVGFSCPQEAKEALLVIANKADTLLSNKGLTNGVAKVSIQDPMELSALVLPAEMSSPERLAKDLSLSAEVIQLLDKVHEIRQDFTAELLHFQGSAEQKLDLQVIYLRRVHNFCFYAGKWGENQWTLRDSCGAAVVREPYYEPVQEIWAKGHEKRIKEFLSTTSLIRPAVLGHADPKVRVRFDQVCREKTVAVTEQKFQCKDCGKFFKGPEYVGKHLFRMHTEIMQAVREELHQMMAREAFVADPSHPLSCTLNKD</sequence>
<evidence type="ECO:0000256" key="5">
    <source>
        <dbReference type="SAM" id="MobiDB-lite"/>
    </source>
</evidence>
<feature type="region of interest" description="Disordered" evidence="5">
    <location>
        <begin position="90"/>
        <end position="224"/>
    </location>
</feature>
<feature type="compositionally biased region" description="Basic residues" evidence="5">
    <location>
        <begin position="167"/>
        <end position="177"/>
    </location>
</feature>
<evidence type="ECO:0000256" key="1">
    <source>
        <dbReference type="ARBA" id="ARBA00004123"/>
    </source>
</evidence>
<keyword evidence="4" id="KW-0863">Zinc-finger</keyword>
<protein>
    <recommendedName>
        <fullName evidence="6">C2H2-type domain-containing protein</fullName>
    </recommendedName>
</protein>
<dbReference type="PANTHER" id="PTHR13165">
    <property type="entry name" value="ARSENITE-RESISTANCE PROTEIN 2"/>
    <property type="match status" value="1"/>
</dbReference>
<organism evidence="7 8">
    <name type="scientific">Durusdinium trenchii</name>
    <dbReference type="NCBI Taxonomy" id="1381693"/>
    <lineage>
        <taxon>Eukaryota</taxon>
        <taxon>Sar</taxon>
        <taxon>Alveolata</taxon>
        <taxon>Dinophyceae</taxon>
        <taxon>Suessiales</taxon>
        <taxon>Symbiodiniaceae</taxon>
        <taxon>Durusdinium</taxon>
    </lineage>
</organism>
<dbReference type="EMBL" id="CAXAMN010004380">
    <property type="protein sequence ID" value="CAK9008875.1"/>
    <property type="molecule type" value="Genomic_DNA"/>
</dbReference>
<feature type="compositionally biased region" description="Basic and acidic residues" evidence="5">
    <location>
        <begin position="90"/>
        <end position="107"/>
    </location>
</feature>
<gene>
    <name evidence="7" type="ORF">CCMP2556_LOCUS9421</name>
</gene>
<dbReference type="InterPro" id="IPR007042">
    <property type="entry name" value="SERRATE/Ars2_C"/>
</dbReference>
<feature type="region of interest" description="Disordered" evidence="5">
    <location>
        <begin position="1"/>
        <end position="75"/>
    </location>
</feature>
<feature type="compositionally biased region" description="Basic and acidic residues" evidence="5">
    <location>
        <begin position="185"/>
        <end position="219"/>
    </location>
</feature>
<dbReference type="PROSITE" id="PS00028">
    <property type="entry name" value="ZINC_FINGER_C2H2_1"/>
    <property type="match status" value="1"/>
</dbReference>
<evidence type="ECO:0000256" key="4">
    <source>
        <dbReference type="PROSITE-ProRule" id="PRU00042"/>
    </source>
</evidence>
<comment type="similarity">
    <text evidence="2">Belongs to the ARS2 family.</text>
</comment>
<comment type="caution">
    <text evidence="7">The sequence shown here is derived from an EMBL/GenBank/DDBJ whole genome shotgun (WGS) entry which is preliminary data.</text>
</comment>
<evidence type="ECO:0000256" key="2">
    <source>
        <dbReference type="ARBA" id="ARBA00005407"/>
    </source>
</evidence>